<dbReference type="VEuPathDB" id="FungiDB:KRP23_9760"/>
<dbReference type="InParanoid" id="H3GCP1"/>
<dbReference type="HOGENOM" id="CLU_165116_0_0_1"/>
<dbReference type="GeneID" id="94231126"/>
<dbReference type="Proteomes" id="UP000005238">
    <property type="component" value="Unassembled WGS sequence"/>
</dbReference>
<reference evidence="2" key="1">
    <citation type="journal article" date="2006" name="Science">
        <title>Phytophthora genome sequences uncover evolutionary origins and mechanisms of pathogenesis.</title>
        <authorList>
            <person name="Tyler B.M."/>
            <person name="Tripathy S."/>
            <person name="Zhang X."/>
            <person name="Dehal P."/>
            <person name="Jiang R.H."/>
            <person name="Aerts A."/>
            <person name="Arredondo F.D."/>
            <person name="Baxter L."/>
            <person name="Bensasson D."/>
            <person name="Beynon J.L."/>
            <person name="Chapman J."/>
            <person name="Damasceno C.M."/>
            <person name="Dorrance A.E."/>
            <person name="Dou D."/>
            <person name="Dickerman A.W."/>
            <person name="Dubchak I.L."/>
            <person name="Garbelotto M."/>
            <person name="Gijzen M."/>
            <person name="Gordon S.G."/>
            <person name="Govers F."/>
            <person name="Grunwald N.J."/>
            <person name="Huang W."/>
            <person name="Ivors K.L."/>
            <person name="Jones R.W."/>
            <person name="Kamoun S."/>
            <person name="Krampis K."/>
            <person name="Lamour K.H."/>
            <person name="Lee M.K."/>
            <person name="McDonald W.H."/>
            <person name="Medina M."/>
            <person name="Meijer H.J."/>
            <person name="Nordberg E.K."/>
            <person name="Maclean D.J."/>
            <person name="Ospina-Giraldo M.D."/>
            <person name="Morris P.F."/>
            <person name="Phuntumart V."/>
            <person name="Putnam N.H."/>
            <person name="Rash S."/>
            <person name="Rose J.K."/>
            <person name="Sakihama Y."/>
            <person name="Salamov A.A."/>
            <person name="Savidor A."/>
            <person name="Scheuring C.F."/>
            <person name="Smith B.M."/>
            <person name="Sobral B.W."/>
            <person name="Terry A."/>
            <person name="Torto-Alalibo T.A."/>
            <person name="Win J."/>
            <person name="Xu Z."/>
            <person name="Zhang H."/>
            <person name="Grigoriev I.V."/>
            <person name="Rokhsar D.S."/>
            <person name="Boore J.L."/>
        </authorList>
    </citation>
    <scope>NUCLEOTIDE SEQUENCE [LARGE SCALE GENOMIC DNA]</scope>
    <source>
        <strain evidence="2">Pr102</strain>
    </source>
</reference>
<protein>
    <recommendedName>
        <fullName evidence="3">DUF4536 domain-containing protein</fullName>
    </recommendedName>
</protein>
<dbReference type="AlphaFoldDB" id="H3GCP1"/>
<evidence type="ECO:0000313" key="1">
    <source>
        <dbReference type="EnsemblProtists" id="Phyra73255"/>
    </source>
</evidence>
<organism evidence="1 2">
    <name type="scientific">Phytophthora ramorum</name>
    <name type="common">Sudden oak death agent</name>
    <dbReference type="NCBI Taxonomy" id="164328"/>
    <lineage>
        <taxon>Eukaryota</taxon>
        <taxon>Sar</taxon>
        <taxon>Stramenopiles</taxon>
        <taxon>Oomycota</taxon>
        <taxon>Peronosporomycetes</taxon>
        <taxon>Peronosporales</taxon>
        <taxon>Peronosporaceae</taxon>
        <taxon>Phytophthora</taxon>
    </lineage>
</organism>
<dbReference type="EnsemblProtists" id="Phyra73255">
    <property type="protein sequence ID" value="Phyra73255"/>
    <property type="gene ID" value="Phyra73255"/>
</dbReference>
<dbReference type="EMBL" id="DS566000">
    <property type="status" value="NOT_ANNOTATED_CDS"/>
    <property type="molecule type" value="Genomic_DNA"/>
</dbReference>
<dbReference type="eggNOG" id="ENOG502SGA1">
    <property type="taxonomic scope" value="Eukaryota"/>
</dbReference>
<dbReference type="OrthoDB" id="91799at2759"/>
<reference evidence="1" key="2">
    <citation type="submission" date="2015-06" db="UniProtKB">
        <authorList>
            <consortium name="EnsemblProtists"/>
        </authorList>
    </citation>
    <scope>IDENTIFICATION</scope>
    <source>
        <strain evidence="1">Pr102</strain>
    </source>
</reference>
<dbReference type="VEuPathDB" id="FungiDB:KRP22_7050"/>
<keyword evidence="2" id="KW-1185">Reference proteome</keyword>
<dbReference type="RefSeq" id="XP_067741581.1">
    <property type="nucleotide sequence ID" value="XM_067895356.1"/>
</dbReference>
<evidence type="ECO:0000313" key="2">
    <source>
        <dbReference type="Proteomes" id="UP000005238"/>
    </source>
</evidence>
<name>H3GCP1_PHYRM</name>
<proteinExistence type="predicted"/>
<sequence>MAARAHATTEAPEMEDCLGCRLTGSFTLLGVGTYFLSERSKLPRRDLGQRRWLLACAGTFAAAGVWRATAHLLESPKAGEATASDGALTVRQEAQPWYACEGCSQKARAWFGTGEKHRQGEDRADDK</sequence>
<accession>H3GCP1</accession>
<dbReference type="OMA" id="QPWYACE"/>
<evidence type="ECO:0008006" key="3">
    <source>
        <dbReference type="Google" id="ProtNLM"/>
    </source>
</evidence>